<dbReference type="InterPro" id="IPR039657">
    <property type="entry name" value="Dimethylallyltransferase"/>
</dbReference>
<reference evidence="11 12" key="1">
    <citation type="submission" date="2022-07" db="EMBL/GenBank/DDBJ databases">
        <title>Genome-wide signatures of adaptation to extreme environments.</title>
        <authorList>
            <person name="Cho C.H."/>
            <person name="Yoon H.S."/>
        </authorList>
    </citation>
    <scope>NUCLEOTIDE SEQUENCE [LARGE SCALE GENOMIC DNA]</scope>
    <source>
        <strain evidence="11 12">108.79 E11</strain>
    </source>
</reference>
<dbReference type="NCBIfam" id="TIGR00174">
    <property type="entry name" value="miaA"/>
    <property type="match status" value="1"/>
</dbReference>
<dbReference type="GO" id="GO:0006400">
    <property type="term" value="P:tRNA modification"/>
    <property type="evidence" value="ECO:0007669"/>
    <property type="project" value="TreeGrafter"/>
</dbReference>
<keyword evidence="4 10" id="KW-0808">Transferase</keyword>
<comment type="similarity">
    <text evidence="2 10">Belongs to the IPP transferase family.</text>
</comment>
<evidence type="ECO:0000256" key="6">
    <source>
        <dbReference type="ARBA" id="ARBA00022741"/>
    </source>
</evidence>
<dbReference type="PANTHER" id="PTHR11088:SF60">
    <property type="entry name" value="TRNA DIMETHYLALLYLTRANSFERASE"/>
    <property type="match status" value="1"/>
</dbReference>
<evidence type="ECO:0000256" key="9">
    <source>
        <dbReference type="ARBA" id="ARBA00049563"/>
    </source>
</evidence>
<evidence type="ECO:0000256" key="7">
    <source>
        <dbReference type="ARBA" id="ARBA00022840"/>
    </source>
</evidence>
<dbReference type="GO" id="GO:0005524">
    <property type="term" value="F:ATP binding"/>
    <property type="evidence" value="ECO:0007669"/>
    <property type="project" value="UniProtKB-KW"/>
</dbReference>
<evidence type="ECO:0000313" key="12">
    <source>
        <dbReference type="Proteomes" id="UP001300502"/>
    </source>
</evidence>
<dbReference type="AlphaFoldDB" id="A0AAV9IBK5"/>
<dbReference type="SUPFAM" id="SSF52540">
    <property type="entry name" value="P-loop containing nucleoside triphosphate hydrolases"/>
    <property type="match status" value="1"/>
</dbReference>
<sequence>MGRGVCPMLFISVSKVTFSTNISTRTLFNSSPVKFFKASYSSIMKLSKPKVIVIGGPTGVGKTRISIQLAKLLDGEIISADSVQVYRKLDVGSNKPSVEERDGVVHHLIDIVEPSYEFSAGEFFQRARKATDSILDRGKVPIVVGGTSMYVRWYIYGLPATKPCTDSVADRVSRQLEELDGNWDLAIKVLEQIDPVRATKICRNDWYRLRRALEIYYSTGKPLSELPLQGGAPKNISLDITCGDLDYDFRCFFLVAPRKELNRLIDRRCERMIAEDGLLKEVFELLYNGELSKDSSAGRAIGYRQTIEYLSIQETITVDHFMNYLRDFQNASRQYARRQLQWYRGESLFHWIPVAVFPNVISHVDPIQYILHWYAASPKEYEESIRRRIDSAIREASWNQGKEMKTYTSRVELSQKQIESIVQESQCFQSKWRKCLREQK</sequence>
<keyword evidence="6 10" id="KW-0547">Nucleotide-binding</keyword>
<dbReference type="Pfam" id="PF01715">
    <property type="entry name" value="IPPT"/>
    <property type="match status" value="1"/>
</dbReference>
<comment type="catalytic activity">
    <reaction evidence="9">
        <text>adenosine(37) in tRNA + dimethylallyl diphosphate = N(6)-dimethylallyladenosine(37) in tRNA + diphosphate</text>
        <dbReference type="Rhea" id="RHEA:26482"/>
        <dbReference type="Rhea" id="RHEA-COMP:10162"/>
        <dbReference type="Rhea" id="RHEA-COMP:10375"/>
        <dbReference type="ChEBI" id="CHEBI:33019"/>
        <dbReference type="ChEBI" id="CHEBI:57623"/>
        <dbReference type="ChEBI" id="CHEBI:74411"/>
        <dbReference type="ChEBI" id="CHEBI:74415"/>
        <dbReference type="EC" id="2.5.1.75"/>
    </reaction>
</comment>
<keyword evidence="8" id="KW-0460">Magnesium</keyword>
<evidence type="ECO:0000256" key="1">
    <source>
        <dbReference type="ARBA" id="ARBA00001946"/>
    </source>
</evidence>
<dbReference type="InterPro" id="IPR018022">
    <property type="entry name" value="IPT"/>
</dbReference>
<evidence type="ECO:0000256" key="10">
    <source>
        <dbReference type="RuleBase" id="RU003785"/>
    </source>
</evidence>
<evidence type="ECO:0000256" key="4">
    <source>
        <dbReference type="ARBA" id="ARBA00022679"/>
    </source>
</evidence>
<keyword evidence="7 10" id="KW-0067">ATP-binding</keyword>
<dbReference type="Gene3D" id="3.40.50.300">
    <property type="entry name" value="P-loop containing nucleotide triphosphate hydrolases"/>
    <property type="match status" value="1"/>
</dbReference>
<accession>A0AAV9IBK5</accession>
<dbReference type="Gene3D" id="1.10.20.140">
    <property type="match status" value="1"/>
</dbReference>
<dbReference type="Proteomes" id="UP001300502">
    <property type="component" value="Unassembled WGS sequence"/>
</dbReference>
<dbReference type="GO" id="GO:0052381">
    <property type="term" value="F:tRNA dimethylallyltransferase activity"/>
    <property type="evidence" value="ECO:0007669"/>
    <property type="project" value="UniProtKB-EC"/>
</dbReference>
<evidence type="ECO:0000256" key="3">
    <source>
        <dbReference type="ARBA" id="ARBA00012665"/>
    </source>
</evidence>
<comment type="cofactor">
    <cofactor evidence="1">
        <name>Mg(2+)</name>
        <dbReference type="ChEBI" id="CHEBI:18420"/>
    </cofactor>
</comment>
<evidence type="ECO:0000256" key="8">
    <source>
        <dbReference type="ARBA" id="ARBA00022842"/>
    </source>
</evidence>
<gene>
    <name evidence="11" type="ORF">GAYE_SCF04G2477</name>
</gene>
<evidence type="ECO:0000313" key="11">
    <source>
        <dbReference type="EMBL" id="KAK4524576.1"/>
    </source>
</evidence>
<name>A0AAV9IBK5_9RHOD</name>
<comment type="caution">
    <text evidence="11">The sequence shown here is derived from an EMBL/GenBank/DDBJ whole genome shotgun (WGS) entry which is preliminary data.</text>
</comment>
<proteinExistence type="inferred from homology"/>
<organism evidence="11 12">
    <name type="scientific">Galdieria yellowstonensis</name>
    <dbReference type="NCBI Taxonomy" id="3028027"/>
    <lineage>
        <taxon>Eukaryota</taxon>
        <taxon>Rhodophyta</taxon>
        <taxon>Bangiophyceae</taxon>
        <taxon>Galdieriales</taxon>
        <taxon>Galdieriaceae</taxon>
        <taxon>Galdieria</taxon>
    </lineage>
</organism>
<dbReference type="PANTHER" id="PTHR11088">
    <property type="entry name" value="TRNA DIMETHYLALLYLTRANSFERASE"/>
    <property type="match status" value="1"/>
</dbReference>
<protein>
    <recommendedName>
        <fullName evidence="3">tRNA dimethylallyltransferase</fullName>
        <ecNumber evidence="3">2.5.1.75</ecNumber>
    </recommendedName>
</protein>
<keyword evidence="5" id="KW-0819">tRNA processing</keyword>
<keyword evidence="12" id="KW-1185">Reference proteome</keyword>
<dbReference type="HAMAP" id="MF_00185">
    <property type="entry name" value="IPP_trans"/>
    <property type="match status" value="1"/>
</dbReference>
<dbReference type="InterPro" id="IPR027417">
    <property type="entry name" value="P-loop_NTPase"/>
</dbReference>
<dbReference type="EMBL" id="JANCYU010000024">
    <property type="protein sequence ID" value="KAK4524576.1"/>
    <property type="molecule type" value="Genomic_DNA"/>
</dbReference>
<dbReference type="GO" id="GO:0009691">
    <property type="term" value="P:cytokinin biosynthetic process"/>
    <property type="evidence" value="ECO:0007669"/>
    <property type="project" value="TreeGrafter"/>
</dbReference>
<evidence type="ECO:0000256" key="5">
    <source>
        <dbReference type="ARBA" id="ARBA00022694"/>
    </source>
</evidence>
<dbReference type="EC" id="2.5.1.75" evidence="3"/>
<evidence type="ECO:0000256" key="2">
    <source>
        <dbReference type="ARBA" id="ARBA00005842"/>
    </source>
</evidence>